<evidence type="ECO:0000313" key="2">
    <source>
        <dbReference type="EMBL" id="ELQ74658.1"/>
    </source>
</evidence>
<organism evidence="2 3">
    <name type="scientific">Trachipleistophora hominis</name>
    <name type="common">Microsporidian parasite</name>
    <dbReference type="NCBI Taxonomy" id="72359"/>
    <lineage>
        <taxon>Eukaryota</taxon>
        <taxon>Fungi</taxon>
        <taxon>Fungi incertae sedis</taxon>
        <taxon>Microsporidia</taxon>
        <taxon>Pleistophoridae</taxon>
        <taxon>Trachipleistophora</taxon>
    </lineage>
</organism>
<dbReference type="AlphaFoldDB" id="L7JT84"/>
<dbReference type="EMBL" id="JH994032">
    <property type="protein sequence ID" value="ELQ74658.1"/>
    <property type="molecule type" value="Genomic_DNA"/>
</dbReference>
<keyword evidence="1" id="KW-0812">Transmembrane</keyword>
<name>L7JT84_TRAHO</name>
<dbReference type="InParanoid" id="L7JT84"/>
<dbReference type="HOGENOM" id="CLU_2172832_0_0_1"/>
<evidence type="ECO:0000313" key="3">
    <source>
        <dbReference type="Proteomes" id="UP000011185"/>
    </source>
</evidence>
<accession>L7JT84</accession>
<protein>
    <submittedName>
        <fullName evidence="2">Uncharacterized protein</fullName>
    </submittedName>
</protein>
<dbReference type="Proteomes" id="UP000011185">
    <property type="component" value="Unassembled WGS sequence"/>
</dbReference>
<dbReference type="VEuPathDB" id="MicrosporidiaDB:THOM_2409"/>
<proteinExistence type="predicted"/>
<gene>
    <name evidence="2" type="ORF">THOM_2409</name>
</gene>
<keyword evidence="1" id="KW-0472">Membrane</keyword>
<dbReference type="OrthoDB" id="10436428at2759"/>
<reference evidence="2 3" key="1">
    <citation type="journal article" date="2012" name="PLoS Pathog.">
        <title>The genome of the obligate intracellular parasite Trachipleistophora hominis: new insights into microsporidian genome dynamics and reductive evolution.</title>
        <authorList>
            <person name="Heinz E."/>
            <person name="Williams T.A."/>
            <person name="Nakjang S."/>
            <person name="Noel C.J."/>
            <person name="Swan D.C."/>
            <person name="Goldberg A.V."/>
            <person name="Harris S.R."/>
            <person name="Weinmaier T."/>
            <person name="Markert S."/>
            <person name="Becher D."/>
            <person name="Bernhardt J."/>
            <person name="Dagan T."/>
            <person name="Hacker C."/>
            <person name="Lucocq J.M."/>
            <person name="Schweder T."/>
            <person name="Rattei T."/>
            <person name="Hall N."/>
            <person name="Hirt R.P."/>
            <person name="Embley T.M."/>
        </authorList>
    </citation>
    <scope>NUCLEOTIDE SEQUENCE [LARGE SCALE GENOMIC DNA]</scope>
</reference>
<dbReference type="OMA" id="LARKWIC"/>
<evidence type="ECO:0000256" key="1">
    <source>
        <dbReference type="SAM" id="Phobius"/>
    </source>
</evidence>
<feature type="transmembrane region" description="Helical" evidence="1">
    <location>
        <begin position="70"/>
        <end position="88"/>
    </location>
</feature>
<keyword evidence="3" id="KW-1185">Reference proteome</keyword>
<keyword evidence="1" id="KW-1133">Transmembrane helix</keyword>
<sequence>MSLTFTSTISSKEANIEKLLESLDDTTIDESIIDKYTDCMYATGKNKLSDFLLNKRDNGKMVKALRYGEIIFLCLIIMFMLVIGWNVVNLARKWICILVKVTAGFEHCLP</sequence>